<accession>A0ABN1IGS3</accession>
<dbReference type="PANTHER" id="PTHR40277">
    <property type="entry name" value="BLL5419 PROTEIN"/>
    <property type="match status" value="1"/>
</dbReference>
<feature type="transmembrane region" description="Helical" evidence="6">
    <location>
        <begin position="41"/>
        <end position="61"/>
    </location>
</feature>
<feature type="transmembrane region" description="Helical" evidence="6">
    <location>
        <begin position="127"/>
        <end position="148"/>
    </location>
</feature>
<evidence type="ECO:0000256" key="1">
    <source>
        <dbReference type="ARBA" id="ARBA00004651"/>
    </source>
</evidence>
<comment type="subcellular location">
    <subcellularLocation>
        <location evidence="1">Cell membrane</location>
        <topology evidence="1">Multi-pass membrane protein</topology>
    </subcellularLocation>
</comment>
<keyword evidence="5 6" id="KW-0472">Membrane</keyword>
<evidence type="ECO:0000313" key="7">
    <source>
        <dbReference type="EMBL" id="GAA0713121.1"/>
    </source>
</evidence>
<keyword evidence="3 6" id="KW-0812">Transmembrane</keyword>
<name>A0ABN1IGS3_9FLAO</name>
<feature type="transmembrane region" description="Helical" evidence="6">
    <location>
        <begin position="67"/>
        <end position="85"/>
    </location>
</feature>
<evidence type="ECO:0000313" key="8">
    <source>
        <dbReference type="Proteomes" id="UP001501758"/>
    </source>
</evidence>
<evidence type="ECO:0000256" key="5">
    <source>
        <dbReference type="ARBA" id="ARBA00023136"/>
    </source>
</evidence>
<dbReference type="Proteomes" id="UP001501758">
    <property type="component" value="Unassembled WGS sequence"/>
</dbReference>
<protein>
    <recommendedName>
        <fullName evidence="9">Lysylphosphatidylglycerol synthase TM region</fullName>
    </recommendedName>
</protein>
<organism evidence="7 8">
    <name type="scientific">Aquimarina litoralis</name>
    <dbReference type="NCBI Taxonomy" id="584605"/>
    <lineage>
        <taxon>Bacteria</taxon>
        <taxon>Pseudomonadati</taxon>
        <taxon>Bacteroidota</taxon>
        <taxon>Flavobacteriia</taxon>
        <taxon>Flavobacteriales</taxon>
        <taxon>Flavobacteriaceae</taxon>
        <taxon>Aquimarina</taxon>
    </lineage>
</organism>
<keyword evidence="2" id="KW-1003">Cell membrane</keyword>
<dbReference type="EMBL" id="BAAAGE010000001">
    <property type="protein sequence ID" value="GAA0713121.1"/>
    <property type="molecule type" value="Genomic_DNA"/>
</dbReference>
<proteinExistence type="predicted"/>
<comment type="caution">
    <text evidence="7">The sequence shown here is derived from an EMBL/GenBank/DDBJ whole genome shotgun (WGS) entry which is preliminary data.</text>
</comment>
<keyword evidence="4 6" id="KW-1133">Transmembrane helix</keyword>
<gene>
    <name evidence="7" type="ORF">GCM10009430_04420</name>
</gene>
<feature type="transmembrane region" description="Helical" evidence="6">
    <location>
        <begin position="169"/>
        <end position="192"/>
    </location>
</feature>
<sequence>MFYNFFIPGGIGGDAYKVFLLHKSFKWSTKKLTASLFVDRFMGLTAIGILILIYALIIPIFEGTNMIAGIILLLVLGITASYIFIQRLFPAFLSDYLKTLVQSITIQLLQCICILSLLASITEVESYSLYIFVFLISSVLSIFSFSGIGVREMIFYQASSMLQFDTVTAVSIGVLFSAITALVSLFGIIFHFKKANSYLKLRDPLH</sequence>
<evidence type="ECO:0000256" key="3">
    <source>
        <dbReference type="ARBA" id="ARBA00022692"/>
    </source>
</evidence>
<evidence type="ECO:0000256" key="2">
    <source>
        <dbReference type="ARBA" id="ARBA00022475"/>
    </source>
</evidence>
<evidence type="ECO:0008006" key="9">
    <source>
        <dbReference type="Google" id="ProtNLM"/>
    </source>
</evidence>
<reference evidence="7 8" key="1">
    <citation type="journal article" date="2019" name="Int. J. Syst. Evol. Microbiol.">
        <title>The Global Catalogue of Microorganisms (GCM) 10K type strain sequencing project: providing services to taxonomists for standard genome sequencing and annotation.</title>
        <authorList>
            <consortium name="The Broad Institute Genomics Platform"/>
            <consortium name="The Broad Institute Genome Sequencing Center for Infectious Disease"/>
            <person name="Wu L."/>
            <person name="Ma J."/>
        </authorList>
    </citation>
    <scope>NUCLEOTIDE SEQUENCE [LARGE SCALE GENOMIC DNA]</scope>
    <source>
        <strain evidence="7 8">JCM 15974</strain>
    </source>
</reference>
<evidence type="ECO:0000256" key="4">
    <source>
        <dbReference type="ARBA" id="ARBA00022989"/>
    </source>
</evidence>
<keyword evidence="8" id="KW-1185">Reference proteome</keyword>
<dbReference type="PANTHER" id="PTHR40277:SF1">
    <property type="entry name" value="BLL5419 PROTEIN"/>
    <property type="match status" value="1"/>
</dbReference>
<dbReference type="Pfam" id="PF03706">
    <property type="entry name" value="LPG_synthase_TM"/>
    <property type="match status" value="1"/>
</dbReference>
<evidence type="ECO:0000256" key="6">
    <source>
        <dbReference type="SAM" id="Phobius"/>
    </source>
</evidence>
<dbReference type="InterPro" id="IPR022791">
    <property type="entry name" value="L-PG_synthase/AglD"/>
</dbReference>
<feature type="transmembrane region" description="Helical" evidence="6">
    <location>
        <begin position="97"/>
        <end position="121"/>
    </location>
</feature>